<dbReference type="AlphaFoldDB" id="A0A6P1BM10"/>
<keyword evidence="6" id="KW-1185">Reference proteome</keyword>
<dbReference type="SUPFAM" id="SSF53822">
    <property type="entry name" value="Periplasmic binding protein-like I"/>
    <property type="match status" value="1"/>
</dbReference>
<dbReference type="Pfam" id="PF13458">
    <property type="entry name" value="Peripla_BP_6"/>
    <property type="match status" value="1"/>
</dbReference>
<dbReference type="InterPro" id="IPR051010">
    <property type="entry name" value="BCAA_transport"/>
</dbReference>
<evidence type="ECO:0000256" key="2">
    <source>
        <dbReference type="ARBA" id="ARBA00022729"/>
    </source>
</evidence>
<evidence type="ECO:0000259" key="4">
    <source>
        <dbReference type="Pfam" id="PF13458"/>
    </source>
</evidence>
<name>A0A6P1BM10_9BRAD</name>
<sequence length="417" mass="44721">MNVTYGGTLPARSLGSHRLRSLLWGLVAFGAAGLLFSAPAVRAEDTLKIGVLTDESGPYADASGAGAILAAEMAAEDFGTRANGRKIEVVHADTQNKPDVALAIARRWFDRDNVSAVVDLPVTPVAYAVQQLAKQSNRTVMITASAASEFTSKNCSLVSTHWADDTHALAAGTAKRLMADGPADWFFITVDISFGAALQRDATQVIERAGGKVLGSTKHPPNNPDFASQLLQAQASGARYIGLASVGGDLVNLLKQAKEFGIGQDGKQSLIAFLVYITDIHSLGLQVSQGLTVTSGFYWDQSEAARTFAKRFFAKRQAMPTKDQAEIYAAVTHYLKAVDAAKTDEASAVNRQMREMPLDYFGTPASLRGDGRLLYDLGLYRVKSPSASKSPWDYYERIGTISRTDAFLDAAPGCTEQ</sequence>
<dbReference type="RefSeq" id="WP_163157170.1">
    <property type="nucleotide sequence ID" value="NZ_VKHP01000100.1"/>
</dbReference>
<organism evidence="5 6">
    <name type="scientific">Bradyrhizobium uaiense</name>
    <dbReference type="NCBI Taxonomy" id="2594946"/>
    <lineage>
        <taxon>Bacteria</taxon>
        <taxon>Pseudomonadati</taxon>
        <taxon>Pseudomonadota</taxon>
        <taxon>Alphaproteobacteria</taxon>
        <taxon>Hyphomicrobiales</taxon>
        <taxon>Nitrobacteraceae</taxon>
        <taxon>Bradyrhizobium</taxon>
    </lineage>
</organism>
<proteinExistence type="inferred from homology"/>
<gene>
    <name evidence="5" type="ORF">FNJ47_23185</name>
</gene>
<comment type="caution">
    <text evidence="5">The sequence shown here is derived from an EMBL/GenBank/DDBJ whole genome shotgun (WGS) entry which is preliminary data.</text>
</comment>
<dbReference type="EMBL" id="VKHP01000100">
    <property type="protein sequence ID" value="NEU98651.1"/>
    <property type="molecule type" value="Genomic_DNA"/>
</dbReference>
<dbReference type="GO" id="GO:0006865">
    <property type="term" value="P:amino acid transport"/>
    <property type="evidence" value="ECO:0007669"/>
    <property type="project" value="UniProtKB-KW"/>
</dbReference>
<keyword evidence="3" id="KW-0813">Transport</keyword>
<dbReference type="Proteomes" id="UP000468531">
    <property type="component" value="Unassembled WGS sequence"/>
</dbReference>
<dbReference type="InterPro" id="IPR028082">
    <property type="entry name" value="Peripla_BP_I"/>
</dbReference>
<dbReference type="CDD" id="cd06327">
    <property type="entry name" value="PBP1_SBP-like"/>
    <property type="match status" value="1"/>
</dbReference>
<comment type="similarity">
    <text evidence="1">Belongs to the leucine-binding protein family.</text>
</comment>
<dbReference type="PANTHER" id="PTHR30483:SF6">
    <property type="entry name" value="PERIPLASMIC BINDING PROTEIN OF ABC TRANSPORTER FOR NATURAL AMINO ACIDS"/>
    <property type="match status" value="1"/>
</dbReference>
<keyword evidence="2" id="KW-0732">Signal</keyword>
<evidence type="ECO:0000313" key="5">
    <source>
        <dbReference type="EMBL" id="NEU98651.1"/>
    </source>
</evidence>
<protein>
    <submittedName>
        <fullName evidence="5">ABC transporter substrate-binding protein</fullName>
    </submittedName>
</protein>
<dbReference type="PANTHER" id="PTHR30483">
    <property type="entry name" value="LEUCINE-SPECIFIC-BINDING PROTEIN"/>
    <property type="match status" value="1"/>
</dbReference>
<evidence type="ECO:0000256" key="3">
    <source>
        <dbReference type="ARBA" id="ARBA00022970"/>
    </source>
</evidence>
<reference evidence="5 6" key="1">
    <citation type="journal article" date="2020" name="Arch. Microbiol.">
        <title>Bradyrhizobium uaiense sp. nov., a new highly efficient cowpea symbiont.</title>
        <authorList>
            <person name="Cabral Michel D."/>
            <person name="Azarias Guimaraes A."/>
            <person name="Martins da Costa E."/>
            <person name="Soares de Carvalho T."/>
            <person name="Balsanelli E."/>
            <person name="Willems A."/>
            <person name="Maltempi de Souza E."/>
            <person name="de Souza Moreira F.M."/>
        </authorList>
    </citation>
    <scope>NUCLEOTIDE SEQUENCE [LARGE SCALE GENOMIC DNA]</scope>
    <source>
        <strain evidence="5 6">UFLA 03-164</strain>
    </source>
</reference>
<keyword evidence="3" id="KW-0029">Amino-acid transport</keyword>
<evidence type="ECO:0000256" key="1">
    <source>
        <dbReference type="ARBA" id="ARBA00010062"/>
    </source>
</evidence>
<dbReference type="InterPro" id="IPR028081">
    <property type="entry name" value="Leu-bd"/>
</dbReference>
<accession>A0A6P1BM10</accession>
<feature type="domain" description="Leucine-binding protein" evidence="4">
    <location>
        <begin position="46"/>
        <end position="383"/>
    </location>
</feature>
<evidence type="ECO:0000313" key="6">
    <source>
        <dbReference type="Proteomes" id="UP000468531"/>
    </source>
</evidence>
<dbReference type="Gene3D" id="3.40.50.2300">
    <property type="match status" value="2"/>
</dbReference>